<proteinExistence type="predicted"/>
<feature type="transmembrane region" description="Helical" evidence="2">
    <location>
        <begin position="12"/>
        <end position="32"/>
    </location>
</feature>
<dbReference type="EMBL" id="BAABJM010000006">
    <property type="protein sequence ID" value="GAA5065250.1"/>
    <property type="molecule type" value="Genomic_DNA"/>
</dbReference>
<dbReference type="Pfam" id="PF02470">
    <property type="entry name" value="MlaD"/>
    <property type="match status" value="1"/>
</dbReference>
<dbReference type="PANTHER" id="PTHR33371:SF16">
    <property type="entry name" value="MCE-FAMILY PROTEIN MCE3F"/>
    <property type="match status" value="1"/>
</dbReference>
<feature type="region of interest" description="Disordered" evidence="1">
    <location>
        <begin position="383"/>
        <end position="493"/>
    </location>
</feature>
<evidence type="ECO:0000256" key="2">
    <source>
        <dbReference type="SAM" id="Phobius"/>
    </source>
</evidence>
<evidence type="ECO:0000313" key="4">
    <source>
        <dbReference type="EMBL" id="GAA5065250.1"/>
    </source>
</evidence>
<dbReference type="Proteomes" id="UP001500603">
    <property type="component" value="Unassembled WGS sequence"/>
</dbReference>
<protein>
    <submittedName>
        <fullName evidence="4">MlaD family protein</fullName>
    </submittedName>
</protein>
<dbReference type="InterPro" id="IPR005693">
    <property type="entry name" value="Mce"/>
</dbReference>
<evidence type="ECO:0000313" key="5">
    <source>
        <dbReference type="Proteomes" id="UP001500603"/>
    </source>
</evidence>
<evidence type="ECO:0000256" key="1">
    <source>
        <dbReference type="SAM" id="MobiDB-lite"/>
    </source>
</evidence>
<name>A0ABP9KVT4_9NOCA</name>
<keyword evidence="2" id="KW-1133">Transmembrane helix</keyword>
<feature type="compositionally biased region" description="Low complexity" evidence="1">
    <location>
        <begin position="340"/>
        <end position="350"/>
    </location>
</feature>
<keyword evidence="2" id="KW-0472">Membrane</keyword>
<feature type="region of interest" description="Disordered" evidence="1">
    <location>
        <begin position="332"/>
        <end position="352"/>
    </location>
</feature>
<feature type="compositionally biased region" description="Polar residues" evidence="1">
    <location>
        <begin position="385"/>
        <end position="397"/>
    </location>
</feature>
<reference evidence="5" key="1">
    <citation type="journal article" date="2019" name="Int. J. Syst. Evol. Microbiol.">
        <title>The Global Catalogue of Microorganisms (GCM) 10K type strain sequencing project: providing services to taxonomists for standard genome sequencing and annotation.</title>
        <authorList>
            <consortium name="The Broad Institute Genomics Platform"/>
            <consortium name="The Broad Institute Genome Sequencing Center for Infectious Disease"/>
            <person name="Wu L."/>
            <person name="Ma J."/>
        </authorList>
    </citation>
    <scope>NUCLEOTIDE SEQUENCE [LARGE SCALE GENOMIC DNA]</scope>
    <source>
        <strain evidence="5">JCM 18298</strain>
    </source>
</reference>
<evidence type="ECO:0000259" key="3">
    <source>
        <dbReference type="Pfam" id="PF02470"/>
    </source>
</evidence>
<organism evidence="4 5">
    <name type="scientific">Nocardia callitridis</name>
    <dbReference type="NCBI Taxonomy" id="648753"/>
    <lineage>
        <taxon>Bacteria</taxon>
        <taxon>Bacillati</taxon>
        <taxon>Actinomycetota</taxon>
        <taxon>Actinomycetes</taxon>
        <taxon>Mycobacteriales</taxon>
        <taxon>Nocardiaceae</taxon>
        <taxon>Nocardia</taxon>
    </lineage>
</organism>
<gene>
    <name evidence="4" type="ORF">GCM10023318_52140</name>
</gene>
<comment type="caution">
    <text evidence="4">The sequence shown here is derived from an EMBL/GenBank/DDBJ whole genome shotgun (WGS) entry which is preliminary data.</text>
</comment>
<accession>A0ABP9KVT4</accession>
<feature type="domain" description="Mce/MlaD" evidence="3">
    <location>
        <begin position="41"/>
        <end position="114"/>
    </location>
</feature>
<keyword evidence="5" id="KW-1185">Reference proteome</keyword>
<dbReference type="NCBIfam" id="TIGR00996">
    <property type="entry name" value="Mtu_fam_mce"/>
    <property type="match status" value="1"/>
</dbReference>
<keyword evidence="2" id="KW-0812">Transmembrane</keyword>
<dbReference type="PANTHER" id="PTHR33371">
    <property type="entry name" value="INTERMEMBRANE PHOSPHOLIPID TRANSPORT SYSTEM BINDING PROTEIN MLAD-RELATED"/>
    <property type="match status" value="1"/>
</dbReference>
<dbReference type="InterPro" id="IPR003399">
    <property type="entry name" value="Mce/MlaD"/>
</dbReference>
<sequence length="493" mass="52800">MILSRFVRAQLVIFGILSVIGVVVMAVVYMSVPTLLGVGTMQVTVELPAAGGLYRFGNVTYRGAQVGKVTAVDLRKEDVRVELSIDNGFRIPSDLQAQVRSVSAVGEQYVELLPRTDSPPYLHNGSVIDARDTVLPQPVGPMLDKLSALVNTIPQDKLHELLDEMYKGVNGTRTDLDSLMNSASTLAADMNGLGDTAKTLTEDSVPLLDSQVRSTDAIDLWSRSMAGITGQLVTNDPQLRTVLRDGPQMARESEQILDQVKLTLPVLLANLTTIGQLGVTYHAGLEQVLVLLPPIVASTTAYQPTKNSSGLGLGAFRMSGTSDPPACTVGFLPPTEWRPPSDTTTIDTPDGLYCKLPQDSPVAVRGARNYPCMNDPGKRAATAEVCNNEQESEQPVATEQPVVGPYPRDPNLESQGIAPDVRPIPGDGSGPPLPGREATPSAYRDEQPQGPSVATAGYDPKTGRYLTPDGQLFQQSDLVSPGDPGTWRDMIPH</sequence>
<dbReference type="InterPro" id="IPR052336">
    <property type="entry name" value="MlaD_Phospholipid_Transporter"/>
</dbReference>